<proteinExistence type="predicted"/>
<sequence length="106" mass="11879">METFKNITDRQKTDAWLKSNGINANQIYVGTAELFQAQKLATNTLKNHVKLLEQNQAATLNNFLRAANGAKRSKITQGQCFKVLNITKQAQRKYAKLIKRKLGSAG</sequence>
<accession>A0A315E6U3</accession>
<name>A0A315E6U3_9BURK</name>
<evidence type="ECO:0000313" key="2">
    <source>
        <dbReference type="Proteomes" id="UP000250790"/>
    </source>
</evidence>
<dbReference type="EMBL" id="NESN01000005">
    <property type="protein sequence ID" value="PUE51972.1"/>
    <property type="molecule type" value="Genomic_DNA"/>
</dbReference>
<comment type="caution">
    <text evidence="1">The sequence shown here is derived from an EMBL/GenBank/DDBJ whole genome shotgun (WGS) entry which is preliminary data.</text>
</comment>
<evidence type="ECO:0000313" key="1">
    <source>
        <dbReference type="EMBL" id="PUE51972.1"/>
    </source>
</evidence>
<keyword evidence="2" id="KW-1185">Reference proteome</keyword>
<protein>
    <submittedName>
        <fullName evidence="1">Uncharacterized protein</fullName>
    </submittedName>
</protein>
<gene>
    <name evidence="1" type="ORF">B9Z37_12905</name>
</gene>
<dbReference type="Proteomes" id="UP000250790">
    <property type="component" value="Unassembled WGS sequence"/>
</dbReference>
<organism evidence="1 2">
    <name type="scientific">Limnohabitans parvus II-B4</name>
    <dbReference type="NCBI Taxonomy" id="1293052"/>
    <lineage>
        <taxon>Bacteria</taxon>
        <taxon>Pseudomonadati</taxon>
        <taxon>Pseudomonadota</taxon>
        <taxon>Betaproteobacteria</taxon>
        <taxon>Burkholderiales</taxon>
        <taxon>Comamonadaceae</taxon>
        <taxon>Limnohabitans</taxon>
    </lineage>
</organism>
<dbReference type="AlphaFoldDB" id="A0A315E6U3"/>
<reference evidence="1 2" key="1">
    <citation type="submission" date="2017-04" db="EMBL/GenBank/DDBJ databases">
        <title>Unexpected and diverse lifestyles within the genus Limnohabitans.</title>
        <authorList>
            <person name="Kasalicky V."/>
            <person name="Mehrshad M."/>
            <person name="Andrei S.-A."/>
            <person name="Salcher M."/>
            <person name="Kratochvilova H."/>
            <person name="Simek K."/>
            <person name="Ghai R."/>
        </authorList>
    </citation>
    <scope>NUCLEOTIDE SEQUENCE [LARGE SCALE GENOMIC DNA]</scope>
    <source>
        <strain evidence="1 2">II-B4</strain>
    </source>
</reference>